<evidence type="ECO:0000256" key="1">
    <source>
        <dbReference type="SAM" id="Phobius"/>
    </source>
</evidence>
<keyword evidence="1" id="KW-0812">Transmembrane</keyword>
<accession>A0A7W3J3W1</accession>
<proteinExistence type="predicted"/>
<keyword evidence="1" id="KW-1133">Transmembrane helix</keyword>
<dbReference type="EMBL" id="JACGXA010000003">
    <property type="protein sequence ID" value="MBA8805836.1"/>
    <property type="molecule type" value="Genomic_DNA"/>
</dbReference>
<dbReference type="PANTHER" id="PTHR37309:SF1">
    <property type="entry name" value="SLR0284 PROTEIN"/>
    <property type="match status" value="1"/>
</dbReference>
<comment type="caution">
    <text evidence="2">The sequence shown here is derived from an EMBL/GenBank/DDBJ whole genome shotgun (WGS) entry which is preliminary data.</text>
</comment>
<evidence type="ECO:0000313" key="3">
    <source>
        <dbReference type="Proteomes" id="UP000580910"/>
    </source>
</evidence>
<gene>
    <name evidence="2" type="ORF">FB382_004181</name>
</gene>
<protein>
    <submittedName>
        <fullName evidence="2">Putative membrane protein</fullName>
    </submittedName>
</protein>
<feature type="transmembrane region" description="Helical" evidence="1">
    <location>
        <begin position="41"/>
        <end position="61"/>
    </location>
</feature>
<keyword evidence="3" id="KW-1185">Reference proteome</keyword>
<dbReference type="InterPro" id="IPR007165">
    <property type="entry name" value="Phage_holin_4_2"/>
</dbReference>
<dbReference type="PANTHER" id="PTHR37309">
    <property type="entry name" value="SLR0284 PROTEIN"/>
    <property type="match status" value="1"/>
</dbReference>
<dbReference type="AlphaFoldDB" id="A0A7W3J3W1"/>
<organism evidence="2 3">
    <name type="scientific">Nocardioides ginsengisegetis</name>
    <dbReference type="NCBI Taxonomy" id="661491"/>
    <lineage>
        <taxon>Bacteria</taxon>
        <taxon>Bacillati</taxon>
        <taxon>Actinomycetota</taxon>
        <taxon>Actinomycetes</taxon>
        <taxon>Propionibacteriales</taxon>
        <taxon>Nocardioidaceae</taxon>
        <taxon>Nocardioides</taxon>
    </lineage>
</organism>
<name>A0A7W3J3W1_9ACTN</name>
<dbReference type="Pfam" id="PF04020">
    <property type="entry name" value="Phage_holin_4_2"/>
    <property type="match status" value="1"/>
</dbReference>
<feature type="transmembrane region" description="Helical" evidence="1">
    <location>
        <begin position="68"/>
        <end position="92"/>
    </location>
</feature>
<dbReference type="RefSeq" id="WP_182541853.1">
    <property type="nucleotide sequence ID" value="NZ_JACGXA010000003.1"/>
</dbReference>
<dbReference type="Proteomes" id="UP000580910">
    <property type="component" value="Unassembled WGS sequence"/>
</dbReference>
<feature type="transmembrane region" description="Helical" evidence="1">
    <location>
        <begin position="104"/>
        <end position="125"/>
    </location>
</feature>
<reference evidence="2 3" key="1">
    <citation type="submission" date="2020-07" db="EMBL/GenBank/DDBJ databases">
        <title>Sequencing the genomes of 1000 actinobacteria strains.</title>
        <authorList>
            <person name="Klenk H.-P."/>
        </authorList>
    </citation>
    <scope>NUCLEOTIDE SEQUENCE [LARGE SCALE GENOMIC DNA]</scope>
    <source>
        <strain evidence="2 3">DSM 21349</strain>
    </source>
</reference>
<sequence>MRIISWLITNAVALAVAAQLFDGIRFTGPIHGQEEIKHKLLPLLLVALILGLVSATVKPVLKLISIPFILLSLGLFLLVINAAMLGLTSWLADGLGIGFHVNGFWTAVGGSIVITIVGWVVDGLIGPEDDRR</sequence>
<evidence type="ECO:0000313" key="2">
    <source>
        <dbReference type="EMBL" id="MBA8805836.1"/>
    </source>
</evidence>
<keyword evidence="1" id="KW-0472">Membrane</keyword>